<dbReference type="PANTHER" id="PTHR23426">
    <property type="entry name" value="FERREDOXIN/ADRENODOXIN"/>
    <property type="match status" value="1"/>
</dbReference>
<evidence type="ECO:0000256" key="7">
    <source>
        <dbReference type="ARBA" id="ARBA00034078"/>
    </source>
</evidence>
<comment type="cofactor">
    <cofactor evidence="7">
        <name>[2Fe-2S] cluster</name>
        <dbReference type="ChEBI" id="CHEBI:190135"/>
    </cofactor>
</comment>
<gene>
    <name evidence="9" type="ORF">ENH88_18205</name>
</gene>
<keyword evidence="6" id="KW-0830">Ubiquinone</keyword>
<dbReference type="GO" id="GO:0140647">
    <property type="term" value="P:P450-containing electron transport chain"/>
    <property type="evidence" value="ECO:0007669"/>
    <property type="project" value="InterPro"/>
</dbReference>
<dbReference type="GO" id="GO:0046872">
    <property type="term" value="F:metal ion binding"/>
    <property type="evidence" value="ECO:0007669"/>
    <property type="project" value="UniProtKB-KW"/>
</dbReference>
<keyword evidence="2" id="KW-0001">2Fe-2S</keyword>
<reference evidence="9" key="1">
    <citation type="journal article" date="2020" name="mSystems">
        <title>Genome- and Community-Level Interaction Insights into Carbon Utilization and Element Cycling Functions of Hydrothermarchaeota in Hydrothermal Sediment.</title>
        <authorList>
            <person name="Zhou Z."/>
            <person name="Liu Y."/>
            <person name="Xu W."/>
            <person name="Pan J."/>
            <person name="Luo Z.H."/>
            <person name="Li M."/>
        </authorList>
    </citation>
    <scope>NUCLEOTIDE SEQUENCE [LARGE SCALE GENOMIC DNA]</scope>
    <source>
        <strain evidence="9">HyVt-346</strain>
    </source>
</reference>
<dbReference type="SUPFAM" id="SSF54292">
    <property type="entry name" value="2Fe-2S ferredoxin-like"/>
    <property type="match status" value="1"/>
</dbReference>
<dbReference type="Pfam" id="PF00111">
    <property type="entry name" value="Fer2"/>
    <property type="match status" value="1"/>
</dbReference>
<dbReference type="PRINTS" id="PR00355">
    <property type="entry name" value="ADRENODOXIN"/>
</dbReference>
<dbReference type="Proteomes" id="UP000886188">
    <property type="component" value="Unassembled WGS sequence"/>
</dbReference>
<dbReference type="PROSITE" id="PS51085">
    <property type="entry name" value="2FE2S_FER_2"/>
    <property type="match status" value="1"/>
</dbReference>
<keyword evidence="4" id="KW-0408">Iron</keyword>
<dbReference type="AlphaFoldDB" id="A0A7V1D1V4"/>
<protein>
    <submittedName>
        <fullName evidence="9">2Fe-2S iron-sulfur cluster binding domain-containing protein</fullName>
    </submittedName>
</protein>
<evidence type="ECO:0000313" key="9">
    <source>
        <dbReference type="EMBL" id="HEA18334.1"/>
    </source>
</evidence>
<dbReference type="GO" id="GO:0051537">
    <property type="term" value="F:2 iron, 2 sulfur cluster binding"/>
    <property type="evidence" value="ECO:0007669"/>
    <property type="project" value="UniProtKB-KW"/>
</dbReference>
<dbReference type="InterPro" id="IPR036010">
    <property type="entry name" value="2Fe-2S_ferredoxin-like_sf"/>
</dbReference>
<evidence type="ECO:0000256" key="3">
    <source>
        <dbReference type="ARBA" id="ARBA00022723"/>
    </source>
</evidence>
<dbReference type="InterPro" id="IPR001055">
    <property type="entry name" value="Adrenodoxin-like"/>
</dbReference>
<dbReference type="EMBL" id="DRGM01000184">
    <property type="protein sequence ID" value="HEA18334.1"/>
    <property type="molecule type" value="Genomic_DNA"/>
</dbReference>
<evidence type="ECO:0000256" key="5">
    <source>
        <dbReference type="ARBA" id="ARBA00023014"/>
    </source>
</evidence>
<evidence type="ECO:0000256" key="1">
    <source>
        <dbReference type="ARBA" id="ARBA00010914"/>
    </source>
</evidence>
<dbReference type="InterPro" id="IPR001041">
    <property type="entry name" value="2Fe-2S_ferredoxin-type"/>
</dbReference>
<dbReference type="PROSITE" id="PS00814">
    <property type="entry name" value="ADX"/>
    <property type="match status" value="1"/>
</dbReference>
<dbReference type="CDD" id="cd00207">
    <property type="entry name" value="fer2"/>
    <property type="match status" value="1"/>
</dbReference>
<feature type="domain" description="2Fe-2S ferredoxin-type" evidence="8">
    <location>
        <begin position="2"/>
        <end position="105"/>
    </location>
</feature>
<name>A0A7V1D1V4_9GAMM</name>
<accession>A0A7V1D1V4</accession>
<sequence length="106" mass="11649">MPKITFIQPDGEHIEVHTTEGASLMQAAIENLVTGIEGECGGSGSCATCHCYLSDEWQDKVSKPDNNEGQMLEMVIEPNEFSRLSCQIKLNSSHHGLVVKLPESQY</sequence>
<proteinExistence type="inferred from homology"/>
<evidence type="ECO:0000256" key="6">
    <source>
        <dbReference type="ARBA" id="ARBA00023075"/>
    </source>
</evidence>
<comment type="similarity">
    <text evidence="1">Belongs to the adrenodoxin/putidaredoxin family.</text>
</comment>
<dbReference type="InterPro" id="IPR018298">
    <property type="entry name" value="Adrenodoxin_Fe-S_BS"/>
</dbReference>
<dbReference type="RefSeq" id="WP_304184418.1">
    <property type="nucleotide sequence ID" value="NZ_DRGM01000184.1"/>
</dbReference>
<dbReference type="GO" id="GO:0009055">
    <property type="term" value="F:electron transfer activity"/>
    <property type="evidence" value="ECO:0007669"/>
    <property type="project" value="TreeGrafter"/>
</dbReference>
<evidence type="ECO:0000256" key="2">
    <source>
        <dbReference type="ARBA" id="ARBA00022714"/>
    </source>
</evidence>
<keyword evidence="5" id="KW-0411">Iron-sulfur</keyword>
<dbReference type="PANTHER" id="PTHR23426:SF65">
    <property type="entry name" value="FERREDOXIN-2, MITOCHONDRIAL"/>
    <property type="match status" value="1"/>
</dbReference>
<evidence type="ECO:0000256" key="4">
    <source>
        <dbReference type="ARBA" id="ARBA00023004"/>
    </source>
</evidence>
<keyword evidence="3" id="KW-0479">Metal-binding</keyword>
<dbReference type="Gene3D" id="3.10.20.30">
    <property type="match status" value="1"/>
</dbReference>
<evidence type="ECO:0000259" key="8">
    <source>
        <dbReference type="PROSITE" id="PS51085"/>
    </source>
</evidence>
<organism evidence="9">
    <name type="scientific">Pseudoalteromonas prydzensis</name>
    <dbReference type="NCBI Taxonomy" id="182141"/>
    <lineage>
        <taxon>Bacteria</taxon>
        <taxon>Pseudomonadati</taxon>
        <taxon>Pseudomonadota</taxon>
        <taxon>Gammaproteobacteria</taxon>
        <taxon>Alteromonadales</taxon>
        <taxon>Pseudoalteromonadaceae</taxon>
        <taxon>Pseudoalteromonas</taxon>
    </lineage>
</organism>
<comment type="caution">
    <text evidence="9">The sequence shown here is derived from an EMBL/GenBank/DDBJ whole genome shotgun (WGS) entry which is preliminary data.</text>
</comment>
<dbReference type="InterPro" id="IPR012675">
    <property type="entry name" value="Beta-grasp_dom_sf"/>
</dbReference>